<feature type="compositionally biased region" description="Basic and acidic residues" evidence="1">
    <location>
        <begin position="114"/>
        <end position="125"/>
    </location>
</feature>
<dbReference type="EMBL" id="JACHJQ010000001">
    <property type="protein sequence ID" value="MBB4904311.1"/>
    <property type="molecule type" value="Genomic_DNA"/>
</dbReference>
<proteinExistence type="predicted"/>
<comment type="caution">
    <text evidence="2">The sequence shown here is derived from an EMBL/GenBank/DDBJ whole genome shotgun (WGS) entry which is preliminary data.</text>
</comment>
<dbReference type="AlphaFoldDB" id="A0A7W7PZQ7"/>
<evidence type="ECO:0000313" key="2">
    <source>
        <dbReference type="EMBL" id="MBB4904311.1"/>
    </source>
</evidence>
<protein>
    <submittedName>
        <fullName evidence="2">Uncharacterized protein</fullName>
    </submittedName>
</protein>
<keyword evidence="3" id="KW-1185">Reference proteome</keyword>
<name>A0A7W7PZQ7_9PSEU</name>
<organism evidence="2 3">
    <name type="scientific">Actinophytocola algeriensis</name>
    <dbReference type="NCBI Taxonomy" id="1768010"/>
    <lineage>
        <taxon>Bacteria</taxon>
        <taxon>Bacillati</taxon>
        <taxon>Actinomycetota</taxon>
        <taxon>Actinomycetes</taxon>
        <taxon>Pseudonocardiales</taxon>
        <taxon>Pseudonocardiaceae</taxon>
    </lineage>
</organism>
<dbReference type="Proteomes" id="UP000520767">
    <property type="component" value="Unassembled WGS sequence"/>
</dbReference>
<reference evidence="2 3" key="1">
    <citation type="submission" date="2020-08" db="EMBL/GenBank/DDBJ databases">
        <title>Genomic Encyclopedia of Type Strains, Phase III (KMG-III): the genomes of soil and plant-associated and newly described type strains.</title>
        <authorList>
            <person name="Whitman W."/>
        </authorList>
    </citation>
    <scope>NUCLEOTIDE SEQUENCE [LARGE SCALE GENOMIC DNA]</scope>
    <source>
        <strain evidence="2 3">CECT 8960</strain>
    </source>
</reference>
<dbReference type="RefSeq" id="WP_184808578.1">
    <property type="nucleotide sequence ID" value="NZ_JACHJQ010000001.1"/>
</dbReference>
<sequence>MADPIEVHYTPDGDDWTVTVKGRGQTLTGNAPGLIAARDRADQLVEKLTSDEPGHRTVVHLLGGDAVEFTTAYLTARLAKTQPDKPAEVPTPAERTAEKATERAAQQAPQQTVEKAEAPKPEKAPKPTPTPRAGSAAAQPDPKAADPQEAPANSGT</sequence>
<evidence type="ECO:0000313" key="3">
    <source>
        <dbReference type="Proteomes" id="UP000520767"/>
    </source>
</evidence>
<evidence type="ECO:0000256" key="1">
    <source>
        <dbReference type="SAM" id="MobiDB-lite"/>
    </source>
</evidence>
<feature type="region of interest" description="Disordered" evidence="1">
    <location>
        <begin position="79"/>
        <end position="156"/>
    </location>
</feature>
<accession>A0A7W7PZQ7</accession>
<gene>
    <name evidence="2" type="ORF">FHR82_000521</name>
</gene>
<feature type="compositionally biased region" description="Low complexity" evidence="1">
    <location>
        <begin position="136"/>
        <end position="156"/>
    </location>
</feature>